<reference evidence="2" key="1">
    <citation type="journal article" date="2014" name="Front. Microbiol.">
        <title>High frequency of phylogenetically diverse reductive dehalogenase-homologous genes in deep subseafloor sedimentary metagenomes.</title>
        <authorList>
            <person name="Kawai M."/>
            <person name="Futagami T."/>
            <person name="Toyoda A."/>
            <person name="Takaki Y."/>
            <person name="Nishi S."/>
            <person name="Hori S."/>
            <person name="Arai W."/>
            <person name="Tsubouchi T."/>
            <person name="Morono Y."/>
            <person name="Uchiyama I."/>
            <person name="Ito T."/>
            <person name="Fujiyama A."/>
            <person name="Inagaki F."/>
            <person name="Takami H."/>
        </authorList>
    </citation>
    <scope>NUCLEOTIDE SEQUENCE</scope>
    <source>
        <strain evidence="2">Expedition CK06-06</strain>
    </source>
</reference>
<name>X1HFH4_9ZZZZ</name>
<evidence type="ECO:0000256" key="1">
    <source>
        <dbReference type="SAM" id="Phobius"/>
    </source>
</evidence>
<keyword evidence="1" id="KW-0812">Transmembrane</keyword>
<proteinExistence type="predicted"/>
<gene>
    <name evidence="2" type="ORF">S03H2_28316</name>
</gene>
<sequence>MGWFGDKIEKLRRMPNPYLFMHVTGKFLFGVGLGILLAIWLPIWTGWLFIIAALLIAIPSARIILGSKAK</sequence>
<organism evidence="2">
    <name type="scientific">marine sediment metagenome</name>
    <dbReference type="NCBI Taxonomy" id="412755"/>
    <lineage>
        <taxon>unclassified sequences</taxon>
        <taxon>metagenomes</taxon>
        <taxon>ecological metagenomes</taxon>
    </lineage>
</organism>
<keyword evidence="1" id="KW-1133">Transmembrane helix</keyword>
<feature type="transmembrane region" description="Helical" evidence="1">
    <location>
        <begin position="47"/>
        <end position="65"/>
    </location>
</feature>
<feature type="transmembrane region" description="Helical" evidence="1">
    <location>
        <begin position="20"/>
        <end position="41"/>
    </location>
</feature>
<dbReference type="EMBL" id="BARU01017057">
    <property type="protein sequence ID" value="GAH55820.1"/>
    <property type="molecule type" value="Genomic_DNA"/>
</dbReference>
<accession>X1HFH4</accession>
<comment type="caution">
    <text evidence="2">The sequence shown here is derived from an EMBL/GenBank/DDBJ whole genome shotgun (WGS) entry which is preliminary data.</text>
</comment>
<evidence type="ECO:0000313" key="2">
    <source>
        <dbReference type="EMBL" id="GAH55820.1"/>
    </source>
</evidence>
<keyword evidence="1" id="KW-0472">Membrane</keyword>
<protein>
    <submittedName>
        <fullName evidence="2">Uncharacterized protein</fullName>
    </submittedName>
</protein>
<dbReference type="AlphaFoldDB" id="X1HFH4"/>